<accession>A0ABQ4YZM3</accession>
<protein>
    <submittedName>
        <fullName evidence="2">Uncharacterized protein</fullName>
    </submittedName>
</protein>
<evidence type="ECO:0000313" key="3">
    <source>
        <dbReference type="Proteomes" id="UP001151760"/>
    </source>
</evidence>
<keyword evidence="1" id="KW-0812">Transmembrane</keyword>
<reference evidence="2" key="1">
    <citation type="journal article" date="2022" name="Int. J. Mol. Sci.">
        <title>Draft Genome of Tanacetum Coccineum: Genomic Comparison of Closely Related Tanacetum-Family Plants.</title>
        <authorList>
            <person name="Yamashiro T."/>
            <person name="Shiraishi A."/>
            <person name="Nakayama K."/>
            <person name="Satake H."/>
        </authorList>
    </citation>
    <scope>NUCLEOTIDE SEQUENCE</scope>
</reference>
<proteinExistence type="predicted"/>
<feature type="transmembrane region" description="Helical" evidence="1">
    <location>
        <begin position="63"/>
        <end position="91"/>
    </location>
</feature>
<keyword evidence="1" id="KW-1133">Transmembrane helix</keyword>
<evidence type="ECO:0000256" key="1">
    <source>
        <dbReference type="SAM" id="Phobius"/>
    </source>
</evidence>
<reference evidence="2" key="2">
    <citation type="submission" date="2022-01" db="EMBL/GenBank/DDBJ databases">
        <authorList>
            <person name="Yamashiro T."/>
            <person name="Shiraishi A."/>
            <person name="Satake H."/>
            <person name="Nakayama K."/>
        </authorList>
    </citation>
    <scope>NUCLEOTIDE SEQUENCE</scope>
</reference>
<dbReference type="Proteomes" id="UP001151760">
    <property type="component" value="Unassembled WGS sequence"/>
</dbReference>
<keyword evidence="1" id="KW-0472">Membrane</keyword>
<evidence type="ECO:0000313" key="2">
    <source>
        <dbReference type="EMBL" id="GJS83323.1"/>
    </source>
</evidence>
<name>A0ABQ4YZM3_9ASTR</name>
<keyword evidence="3" id="KW-1185">Reference proteome</keyword>
<dbReference type="EMBL" id="BQNB010010891">
    <property type="protein sequence ID" value="GJS83323.1"/>
    <property type="molecule type" value="Genomic_DNA"/>
</dbReference>
<organism evidence="2 3">
    <name type="scientific">Tanacetum coccineum</name>
    <dbReference type="NCBI Taxonomy" id="301880"/>
    <lineage>
        <taxon>Eukaryota</taxon>
        <taxon>Viridiplantae</taxon>
        <taxon>Streptophyta</taxon>
        <taxon>Embryophyta</taxon>
        <taxon>Tracheophyta</taxon>
        <taxon>Spermatophyta</taxon>
        <taxon>Magnoliopsida</taxon>
        <taxon>eudicotyledons</taxon>
        <taxon>Gunneridae</taxon>
        <taxon>Pentapetalae</taxon>
        <taxon>asterids</taxon>
        <taxon>campanulids</taxon>
        <taxon>Asterales</taxon>
        <taxon>Asteraceae</taxon>
        <taxon>Asteroideae</taxon>
        <taxon>Anthemideae</taxon>
        <taxon>Anthemidinae</taxon>
        <taxon>Tanacetum</taxon>
    </lineage>
</organism>
<gene>
    <name evidence="2" type="ORF">Tco_0749864</name>
</gene>
<sequence length="157" mass="17369">MNQNHFHRTMLQEVAVDHDSETFKPTARSPTSSIIVTSPFDSSLAPLYSSYSSSLFSSHFSPYAFVASHIILVMIVGKAILCVVIIIGFGLRLDELLRSHVEREEQASQSEQQESVFENDGVSQAVQSTKGALSSPPAIPQLSGTMSFYFSYKWPAY</sequence>
<comment type="caution">
    <text evidence="2">The sequence shown here is derived from an EMBL/GenBank/DDBJ whole genome shotgun (WGS) entry which is preliminary data.</text>
</comment>